<dbReference type="Proteomes" id="UP000515164">
    <property type="component" value="Unplaced"/>
</dbReference>
<organism evidence="3 4">
    <name type="scientific">Bombus bifarius</name>
    <dbReference type="NCBI Taxonomy" id="103933"/>
    <lineage>
        <taxon>Eukaryota</taxon>
        <taxon>Metazoa</taxon>
        <taxon>Ecdysozoa</taxon>
        <taxon>Arthropoda</taxon>
        <taxon>Hexapoda</taxon>
        <taxon>Insecta</taxon>
        <taxon>Pterygota</taxon>
        <taxon>Neoptera</taxon>
        <taxon>Endopterygota</taxon>
        <taxon>Hymenoptera</taxon>
        <taxon>Apocrita</taxon>
        <taxon>Aculeata</taxon>
        <taxon>Apoidea</taxon>
        <taxon>Anthophila</taxon>
        <taxon>Apidae</taxon>
        <taxon>Bombus</taxon>
        <taxon>Pyrobombus</taxon>
    </lineage>
</organism>
<evidence type="ECO:0000256" key="1">
    <source>
        <dbReference type="SAM" id="Phobius"/>
    </source>
</evidence>
<accession>A0A6P8MQ35</accession>
<evidence type="ECO:0000313" key="4">
    <source>
        <dbReference type="RefSeq" id="XP_033304575.1"/>
    </source>
</evidence>
<evidence type="ECO:0000313" key="3">
    <source>
        <dbReference type="Proteomes" id="UP000515164"/>
    </source>
</evidence>
<dbReference type="KEGG" id="bbif:117207946"/>
<dbReference type="InterPro" id="IPR001314">
    <property type="entry name" value="Peptidase_S1A"/>
</dbReference>
<dbReference type="RefSeq" id="XP_033304575.1">
    <property type="nucleotide sequence ID" value="XM_033448684.1"/>
</dbReference>
<keyword evidence="1" id="KW-0812">Transmembrane</keyword>
<dbReference type="InterPro" id="IPR051333">
    <property type="entry name" value="CLIP_Serine_Protease"/>
</dbReference>
<gene>
    <name evidence="4" type="primary">LOC117207946</name>
</gene>
<dbReference type="PANTHER" id="PTHR24260:SF145">
    <property type="entry name" value="FI17609P1-RELATED"/>
    <property type="match status" value="1"/>
</dbReference>
<dbReference type="InterPro" id="IPR009003">
    <property type="entry name" value="Peptidase_S1_PA"/>
</dbReference>
<dbReference type="SUPFAM" id="SSF50494">
    <property type="entry name" value="Trypsin-like serine proteases"/>
    <property type="match status" value="1"/>
</dbReference>
<dbReference type="PROSITE" id="PS50240">
    <property type="entry name" value="TRYPSIN_DOM"/>
    <property type="match status" value="1"/>
</dbReference>
<dbReference type="Pfam" id="PF00089">
    <property type="entry name" value="Trypsin"/>
    <property type="match status" value="1"/>
</dbReference>
<dbReference type="GO" id="GO:0006508">
    <property type="term" value="P:proteolysis"/>
    <property type="evidence" value="ECO:0007669"/>
    <property type="project" value="InterPro"/>
</dbReference>
<dbReference type="InterPro" id="IPR043504">
    <property type="entry name" value="Peptidase_S1_PA_chymotrypsin"/>
</dbReference>
<dbReference type="AlphaFoldDB" id="A0A6P8MQ35"/>
<dbReference type="Gene3D" id="2.40.10.10">
    <property type="entry name" value="Trypsin-like serine proteases"/>
    <property type="match status" value="1"/>
</dbReference>
<proteinExistence type="predicted"/>
<keyword evidence="1" id="KW-0472">Membrane</keyword>
<evidence type="ECO:0000259" key="2">
    <source>
        <dbReference type="PROSITE" id="PS50240"/>
    </source>
</evidence>
<dbReference type="SMART" id="SM00020">
    <property type="entry name" value="Tryp_SPc"/>
    <property type="match status" value="1"/>
</dbReference>
<keyword evidence="1" id="KW-1133">Transmembrane helix</keyword>
<dbReference type="PRINTS" id="PR00722">
    <property type="entry name" value="CHYMOTRYPSIN"/>
</dbReference>
<name>A0A6P8MQ35_9HYME</name>
<protein>
    <submittedName>
        <fullName evidence="4">Chymotrypsin-like protease CTRL-1</fullName>
    </submittedName>
</protein>
<dbReference type="GeneID" id="117207946"/>
<sequence length="386" mass="43809">MLRNRICQTRQSEICFKRRRLIKEKMFLSSVFIVLLYSICTLSVTDQTQHVFSETYSINLINCPNDKKCTFVEHCPAILNLMNHNLLPIHRFRQAICGYENIKPKVCCDVDSNMVNSFFTQKDGASFTRSNLIPECGRSFVHGDVNSIGMYPFVARIGFKSNTGQIKYPCNGVILNQRTILTTASCALAKSSIYQLDSVLVGEYNADTDPDCNTQKINISYVIKHPNYRSDTFANNIAMLRLKESIQYTVTAQPVCLLPRDGYVNVGMNPILVGWGKLASQKVNTCKQQLLKMRIVSTEECMNYYNQGSTVELCTIGDEEPCSGYNGSPLLFKYGDTYFLLGILSYGSDCSMTNNFPSVFVNIQKYTRWIHFLTYNFFGQNSVIYA</sequence>
<dbReference type="CDD" id="cd00190">
    <property type="entry name" value="Tryp_SPc"/>
    <property type="match status" value="1"/>
</dbReference>
<dbReference type="PANTHER" id="PTHR24260">
    <property type="match status" value="1"/>
</dbReference>
<reference evidence="4" key="1">
    <citation type="submission" date="2025-08" db="UniProtKB">
        <authorList>
            <consortium name="RefSeq"/>
        </authorList>
    </citation>
    <scope>IDENTIFICATION</scope>
    <source>
        <tissue evidence="4">Muscle</tissue>
    </source>
</reference>
<dbReference type="InterPro" id="IPR001254">
    <property type="entry name" value="Trypsin_dom"/>
</dbReference>
<keyword evidence="3" id="KW-1185">Reference proteome</keyword>
<dbReference type="GO" id="GO:0004252">
    <property type="term" value="F:serine-type endopeptidase activity"/>
    <property type="evidence" value="ECO:0007669"/>
    <property type="project" value="InterPro"/>
</dbReference>
<feature type="domain" description="Peptidase S1" evidence="2">
    <location>
        <begin position="140"/>
        <end position="375"/>
    </location>
</feature>
<feature type="transmembrane region" description="Helical" evidence="1">
    <location>
        <begin position="26"/>
        <end position="44"/>
    </location>
</feature>